<keyword evidence="1" id="KW-0472">Membrane</keyword>
<dbReference type="EMBL" id="CP007389">
    <property type="protein sequence ID" value="APT74952.1"/>
    <property type="molecule type" value="Genomic_DNA"/>
</dbReference>
<dbReference type="Proteomes" id="UP000185490">
    <property type="component" value="Chromosome"/>
</dbReference>
<sequence>MKKLPIIVLILVLLLLPYFLFRIDLFNAKLYLDKFSHVAELDYENYVDFIKELVKIKKPDGYLLENNELYFKGNVYNVDFSSNFVVMEFEEEKQLIYVSNNVFFIVPKIKSYFIFFNNEYLVINEQNFAEKLDDIFPNVTSNITYYEGRKVFYQKVMGNGINYIVYYPYPKQHIMLYFVFIPFSVFIFYYFFVYLKKFEKEPEEKISKVAKALKILKYILENCENKDDFKDEIRELKRIFKGD</sequence>
<proteinExistence type="predicted"/>
<evidence type="ECO:0008006" key="4">
    <source>
        <dbReference type="Google" id="ProtNLM"/>
    </source>
</evidence>
<keyword evidence="1" id="KW-1133">Transmembrane helix</keyword>
<evidence type="ECO:0000256" key="1">
    <source>
        <dbReference type="SAM" id="Phobius"/>
    </source>
</evidence>
<reference evidence="2 3" key="1">
    <citation type="submission" date="2014-02" db="EMBL/GenBank/DDBJ databases">
        <title>Diversity of Thermotogales isolates from hydrothermal vents.</title>
        <authorList>
            <person name="Haverkamp T.H.A."/>
            <person name="Lossouarn J."/>
            <person name="Geslin C."/>
            <person name="Nesbo C.L."/>
        </authorList>
    </citation>
    <scope>NUCLEOTIDE SEQUENCE [LARGE SCALE GENOMIC DNA]</scope>
    <source>
        <strain evidence="2 3">431</strain>
    </source>
</reference>
<evidence type="ECO:0000313" key="2">
    <source>
        <dbReference type="EMBL" id="APT74952.1"/>
    </source>
</evidence>
<evidence type="ECO:0000313" key="3">
    <source>
        <dbReference type="Proteomes" id="UP000185490"/>
    </source>
</evidence>
<organism evidence="2 3">
    <name type="scientific">Thermosipho melanesiensis</name>
    <dbReference type="NCBI Taxonomy" id="46541"/>
    <lineage>
        <taxon>Bacteria</taxon>
        <taxon>Thermotogati</taxon>
        <taxon>Thermotogota</taxon>
        <taxon>Thermotogae</taxon>
        <taxon>Thermotogales</taxon>
        <taxon>Fervidobacteriaceae</taxon>
        <taxon>Thermosipho</taxon>
    </lineage>
</organism>
<protein>
    <recommendedName>
        <fullName evidence="4">Ymf77</fullName>
    </recommendedName>
</protein>
<accession>A0ABM6GH66</accession>
<keyword evidence="3" id="KW-1185">Reference proteome</keyword>
<name>A0ABM6GH66_9BACT</name>
<gene>
    <name evidence="2" type="ORF">BW47_09370</name>
</gene>
<keyword evidence="1" id="KW-0812">Transmembrane</keyword>
<feature type="transmembrane region" description="Helical" evidence="1">
    <location>
        <begin position="174"/>
        <end position="195"/>
    </location>
</feature>
<dbReference type="RefSeq" id="WP_012057973.1">
    <property type="nucleotide sequence ID" value="NZ_CP007389.1"/>
</dbReference>